<accession>A0ABQ2MVP7</accession>
<organism evidence="1 2">
    <name type="scientific">Streptomyces lasiicapitis</name>
    <dbReference type="NCBI Taxonomy" id="1923961"/>
    <lineage>
        <taxon>Bacteria</taxon>
        <taxon>Bacillati</taxon>
        <taxon>Actinomycetota</taxon>
        <taxon>Actinomycetes</taxon>
        <taxon>Kitasatosporales</taxon>
        <taxon>Streptomycetaceae</taxon>
        <taxon>Streptomyces</taxon>
    </lineage>
</organism>
<proteinExistence type="predicted"/>
<protein>
    <submittedName>
        <fullName evidence="1">Uncharacterized protein</fullName>
    </submittedName>
</protein>
<dbReference type="RefSeq" id="WP_189177558.1">
    <property type="nucleotide sequence ID" value="NZ_BMNG01000026.1"/>
</dbReference>
<evidence type="ECO:0000313" key="1">
    <source>
        <dbReference type="EMBL" id="GGO58938.1"/>
    </source>
</evidence>
<keyword evidence="2" id="KW-1185">Reference proteome</keyword>
<reference evidence="2" key="1">
    <citation type="journal article" date="2019" name="Int. J. Syst. Evol. Microbiol.">
        <title>The Global Catalogue of Microorganisms (GCM) 10K type strain sequencing project: providing services to taxonomists for standard genome sequencing and annotation.</title>
        <authorList>
            <consortium name="The Broad Institute Genomics Platform"/>
            <consortium name="The Broad Institute Genome Sequencing Center for Infectious Disease"/>
            <person name="Wu L."/>
            <person name="Ma J."/>
        </authorList>
    </citation>
    <scope>NUCLEOTIDE SEQUENCE [LARGE SCALE GENOMIC DNA]</scope>
    <source>
        <strain evidence="2">CGMCC 4.7349</strain>
    </source>
</reference>
<dbReference type="Proteomes" id="UP000656881">
    <property type="component" value="Unassembled WGS sequence"/>
</dbReference>
<sequence length="63" mass="6795">MKNFKVVSRTDGRVHVSVVSYSEVAAETELKRLQKLGAVARVVPVAVGGDVPDSVLEEMRRAG</sequence>
<name>A0ABQ2MVP7_9ACTN</name>
<evidence type="ECO:0000313" key="2">
    <source>
        <dbReference type="Proteomes" id="UP000656881"/>
    </source>
</evidence>
<dbReference type="EMBL" id="BMNG01000026">
    <property type="protein sequence ID" value="GGO58938.1"/>
    <property type="molecule type" value="Genomic_DNA"/>
</dbReference>
<comment type="caution">
    <text evidence="1">The sequence shown here is derived from an EMBL/GenBank/DDBJ whole genome shotgun (WGS) entry which is preliminary data.</text>
</comment>
<gene>
    <name evidence="1" type="ORF">GCM10012286_79390</name>
</gene>